<keyword evidence="2" id="KW-1185">Reference proteome</keyword>
<evidence type="ECO:0000313" key="1">
    <source>
        <dbReference type="EMBL" id="SNR91425.1"/>
    </source>
</evidence>
<accession>A0A239A716</accession>
<organism evidence="1 2">
    <name type="scientific">Hymenobacter mucosus</name>
    <dbReference type="NCBI Taxonomy" id="1411120"/>
    <lineage>
        <taxon>Bacteria</taxon>
        <taxon>Pseudomonadati</taxon>
        <taxon>Bacteroidota</taxon>
        <taxon>Cytophagia</taxon>
        <taxon>Cytophagales</taxon>
        <taxon>Hymenobacteraceae</taxon>
        <taxon>Hymenobacter</taxon>
    </lineage>
</organism>
<evidence type="ECO:0000313" key="2">
    <source>
        <dbReference type="Proteomes" id="UP000198310"/>
    </source>
</evidence>
<evidence type="ECO:0008006" key="3">
    <source>
        <dbReference type="Google" id="ProtNLM"/>
    </source>
</evidence>
<reference evidence="2" key="1">
    <citation type="submission" date="2017-06" db="EMBL/GenBank/DDBJ databases">
        <authorList>
            <person name="Varghese N."/>
            <person name="Submissions S."/>
        </authorList>
    </citation>
    <scope>NUCLEOTIDE SEQUENCE [LARGE SCALE GENOMIC DNA]</scope>
    <source>
        <strain evidence="2">DSM 28041</strain>
    </source>
</reference>
<dbReference type="AlphaFoldDB" id="A0A239A716"/>
<gene>
    <name evidence="1" type="ORF">SAMN06269173_11131</name>
</gene>
<sequence>MPCACGCTKLENRDLQLCASCNKARRVAERPVAIKERKPLAVMSAKRTVALKDRRVAYRQVKEVSTCCAACGTTRNLTPSHVLTQKQFPQHAANPLNIVVLCGDRCHPLWEHNKTLFRELCPQVWEIKMNIMQVLEPAYYLQFKDKHNA</sequence>
<dbReference type="EMBL" id="FZNS01000011">
    <property type="protein sequence ID" value="SNR91425.1"/>
    <property type="molecule type" value="Genomic_DNA"/>
</dbReference>
<protein>
    <recommendedName>
        <fullName evidence="3">HNH endonuclease</fullName>
    </recommendedName>
</protein>
<name>A0A239A716_9BACT</name>
<proteinExistence type="predicted"/>
<dbReference type="Proteomes" id="UP000198310">
    <property type="component" value="Unassembled WGS sequence"/>
</dbReference>